<feature type="compositionally biased region" description="Low complexity" evidence="1">
    <location>
        <begin position="68"/>
        <end position="85"/>
    </location>
</feature>
<evidence type="ECO:0008006" key="5">
    <source>
        <dbReference type="Google" id="ProtNLM"/>
    </source>
</evidence>
<protein>
    <recommendedName>
        <fullName evidence="5">Transmembrane protein</fullName>
    </recommendedName>
</protein>
<feature type="transmembrane region" description="Helical" evidence="2">
    <location>
        <begin position="145"/>
        <end position="165"/>
    </location>
</feature>
<evidence type="ECO:0000256" key="1">
    <source>
        <dbReference type="SAM" id="MobiDB-lite"/>
    </source>
</evidence>
<feature type="region of interest" description="Disordered" evidence="1">
    <location>
        <begin position="239"/>
        <end position="266"/>
    </location>
</feature>
<feature type="region of interest" description="Disordered" evidence="1">
    <location>
        <begin position="61"/>
        <end position="88"/>
    </location>
</feature>
<sequence length="305" mass="32685">MYRALITRNLLLHSSDKMADDGEARVTFDLLPDTDVSTATPSPTAVSPTDSTPFATAVASNESTPLPTAVASTDSTSSVTAARSAAEPDREERSGCCRDFDSGSCCMKTREVVESSKFSFICGAVLSLTGIALIALTGQLPSGDYFLIGPFCIAIGAILFIRGCVTKMAKRQQLREQRDREARGVGLTREQRSRRNEELALSQDNLAIPPAYSEVVTEAPKSRVEHTPSHNHMVNAESQANFGSSRTISASSTRPQLTRQLSSVQSQTTFPSMVSIAVDTSDLPTHPEGVGTISPPSYFSVTNET</sequence>
<evidence type="ECO:0000313" key="4">
    <source>
        <dbReference type="Proteomes" id="UP000593567"/>
    </source>
</evidence>
<dbReference type="Proteomes" id="UP000593567">
    <property type="component" value="Unassembled WGS sequence"/>
</dbReference>
<reference evidence="3" key="1">
    <citation type="submission" date="2020-06" db="EMBL/GenBank/DDBJ databases">
        <title>Draft genome of Bugula neritina, a colonial animal packing powerful symbionts and potential medicines.</title>
        <authorList>
            <person name="Rayko M."/>
        </authorList>
    </citation>
    <scope>NUCLEOTIDE SEQUENCE [LARGE SCALE GENOMIC DNA]</scope>
    <source>
        <strain evidence="3">Kwan_BN1</strain>
    </source>
</reference>
<dbReference type="AlphaFoldDB" id="A0A7J7JCI5"/>
<keyword evidence="2" id="KW-0812">Transmembrane</keyword>
<proteinExistence type="predicted"/>
<gene>
    <name evidence="3" type="ORF">EB796_017897</name>
</gene>
<feature type="compositionally biased region" description="Polar residues" evidence="1">
    <location>
        <begin position="294"/>
        <end position="305"/>
    </location>
</feature>
<accession>A0A7J7JCI5</accession>
<feature type="region of interest" description="Disordered" evidence="1">
    <location>
        <begin position="175"/>
        <end position="200"/>
    </location>
</feature>
<feature type="transmembrane region" description="Helical" evidence="2">
    <location>
        <begin position="118"/>
        <end position="139"/>
    </location>
</feature>
<feature type="compositionally biased region" description="Basic and acidic residues" evidence="1">
    <location>
        <begin position="175"/>
        <end position="198"/>
    </location>
</feature>
<keyword evidence="4" id="KW-1185">Reference proteome</keyword>
<organism evidence="3 4">
    <name type="scientific">Bugula neritina</name>
    <name type="common">Brown bryozoan</name>
    <name type="synonym">Sertularia neritina</name>
    <dbReference type="NCBI Taxonomy" id="10212"/>
    <lineage>
        <taxon>Eukaryota</taxon>
        <taxon>Metazoa</taxon>
        <taxon>Spiralia</taxon>
        <taxon>Lophotrochozoa</taxon>
        <taxon>Bryozoa</taxon>
        <taxon>Gymnolaemata</taxon>
        <taxon>Cheilostomatida</taxon>
        <taxon>Flustrina</taxon>
        <taxon>Buguloidea</taxon>
        <taxon>Bugulidae</taxon>
        <taxon>Bugula</taxon>
    </lineage>
</organism>
<dbReference type="EMBL" id="VXIV02002663">
    <property type="protein sequence ID" value="KAF6023795.1"/>
    <property type="molecule type" value="Genomic_DNA"/>
</dbReference>
<comment type="caution">
    <text evidence="3">The sequence shown here is derived from an EMBL/GenBank/DDBJ whole genome shotgun (WGS) entry which is preliminary data.</text>
</comment>
<name>A0A7J7JCI5_BUGNE</name>
<feature type="region of interest" description="Disordered" evidence="1">
    <location>
        <begin position="283"/>
        <end position="305"/>
    </location>
</feature>
<evidence type="ECO:0000313" key="3">
    <source>
        <dbReference type="EMBL" id="KAF6023795.1"/>
    </source>
</evidence>
<evidence type="ECO:0000256" key="2">
    <source>
        <dbReference type="SAM" id="Phobius"/>
    </source>
</evidence>
<keyword evidence="2" id="KW-0472">Membrane</keyword>
<keyword evidence="2" id="KW-1133">Transmembrane helix</keyword>